<protein>
    <submittedName>
        <fullName evidence="1">Uncharacterized protein DUF2877</fullName>
    </submittedName>
</protein>
<dbReference type="AlphaFoldDB" id="A0A4R3NN27"/>
<name>A0A4R3NN27_9GAMM</name>
<dbReference type="Pfam" id="PF11392">
    <property type="entry name" value="AllH"/>
    <property type="match status" value="1"/>
</dbReference>
<gene>
    <name evidence="1" type="ORF">EC835_102467</name>
</gene>
<comment type="caution">
    <text evidence="1">The sequence shown here is derived from an EMBL/GenBank/DDBJ whole genome shotgun (WGS) entry which is preliminary data.</text>
</comment>
<proteinExistence type="predicted"/>
<evidence type="ECO:0000313" key="2">
    <source>
        <dbReference type="Proteomes" id="UP000295055"/>
    </source>
</evidence>
<dbReference type="Proteomes" id="UP000295055">
    <property type="component" value="Unassembled WGS sequence"/>
</dbReference>
<reference evidence="1 2" key="1">
    <citation type="submission" date="2019-03" db="EMBL/GenBank/DDBJ databases">
        <title>Genomic analyses of the natural microbiome of Caenorhabditis elegans.</title>
        <authorList>
            <person name="Samuel B."/>
        </authorList>
    </citation>
    <scope>NUCLEOTIDE SEQUENCE [LARGE SCALE GENOMIC DNA]</scope>
    <source>
        <strain evidence="1 2">JUb102</strain>
    </source>
</reference>
<organism evidence="1 2">
    <name type="scientific">Providencia alcalifaciens</name>
    <dbReference type="NCBI Taxonomy" id="126385"/>
    <lineage>
        <taxon>Bacteria</taxon>
        <taxon>Pseudomonadati</taxon>
        <taxon>Pseudomonadota</taxon>
        <taxon>Gammaproteobacteria</taxon>
        <taxon>Enterobacterales</taxon>
        <taxon>Morganellaceae</taxon>
        <taxon>Providencia</taxon>
    </lineage>
</organism>
<dbReference type="InterPro" id="IPR021530">
    <property type="entry name" value="AllH-like"/>
</dbReference>
<evidence type="ECO:0000313" key="1">
    <source>
        <dbReference type="EMBL" id="TCT37002.1"/>
    </source>
</evidence>
<dbReference type="OrthoDB" id="4933449at2"/>
<accession>A0A4R3NN27</accession>
<dbReference type="RefSeq" id="WP_132495716.1">
    <property type="nucleotide sequence ID" value="NZ_SMAS01000002.1"/>
</dbReference>
<dbReference type="EMBL" id="SMAS01000002">
    <property type="protein sequence ID" value="TCT37002.1"/>
    <property type="molecule type" value="Genomic_DNA"/>
</dbReference>
<sequence length="307" mass="34984">MNRHQSQRQSIYGLTADVHFLHLLHQPSLTGNIEQVFNKAINFSIDNQLYTLLGLQTDNAPNSCRIINKDFSPLNITAGDSVYILNNEIHIGEKYTVSFLLCKKWNPPTVYFINEKLTEEKYRYFLQSKINEIDSILNDKTHSLFNYQGDNCFYLESSKKLNELRSSLINLLINKRYQALTNIVSQFVGLGIGLTPSGDDYLVGLMAFLLLKHHPANSCYPSFYQGISQSKANTTPISAITLEKALNQEYRENIHQLIQCLVDGRETNIYPQILEILNIGSSSGCDMLFGIRDALFLTHYFGETHVD</sequence>